<dbReference type="GO" id="GO:0016787">
    <property type="term" value="F:hydrolase activity"/>
    <property type="evidence" value="ECO:0007669"/>
    <property type="project" value="UniProtKB-KW"/>
</dbReference>
<dbReference type="RefSeq" id="WP_018947051.1">
    <property type="nucleotide sequence ID" value="NZ_MUZR01000004.1"/>
</dbReference>
<comment type="caution">
    <text evidence="3">The sequence shown here is derived from an EMBL/GenBank/DDBJ whole genome shotgun (WGS) entry which is preliminary data.</text>
</comment>
<feature type="signal peptide" evidence="1">
    <location>
        <begin position="1"/>
        <end position="23"/>
    </location>
</feature>
<feature type="chain" id="PRO_5010704777" evidence="1">
    <location>
        <begin position="24"/>
        <end position="265"/>
    </location>
</feature>
<dbReference type="Pfam" id="PF01738">
    <property type="entry name" value="DLH"/>
    <property type="match status" value="1"/>
</dbReference>
<dbReference type="Gene3D" id="3.40.50.1820">
    <property type="entry name" value="alpha/beta hydrolase"/>
    <property type="match status" value="1"/>
</dbReference>
<reference evidence="3 4" key="1">
    <citation type="submission" date="2017-02" db="EMBL/GenBank/DDBJ databases">
        <title>Genomic diversity within the haloalkaliphilic genus Thioalkalivibrio.</title>
        <authorList>
            <person name="Ahn A.-C."/>
            <person name="Meier-Kolthoff J."/>
            <person name="Overmars L."/>
            <person name="Richter M."/>
            <person name="Woyke T."/>
            <person name="Sorokin D.Y."/>
            <person name="Muyzer G."/>
        </authorList>
    </citation>
    <scope>NUCLEOTIDE SEQUENCE [LARGE SCALE GENOMIC DNA]</scope>
    <source>
        <strain evidence="3 4">HL17</strain>
    </source>
</reference>
<dbReference type="STRING" id="252474.B1A74_01450"/>
<sequence>MQPLRTLSAAVALAALFPGLALADLHTESVTYEHDGQTFEGFIAWDPSVDGPRPGVLVVHEWWGHNDYARSRAEQLAAEGYTAFSLDMYGDGRTADHPSEAGEFAGQVRENRDMMLERFGAAHDYLRGHDQTADQPVAAVGYCFGGTVALEAARAGADLAVVASFHGALATEHPASADTLKPEVLVFNGAADPMVPKEQVDAFREEMDNADADWTLVDFGGVLHSFTNPDADSIAERFDMPVGYDERADRDSWQHLLGALERRLK</sequence>
<dbReference type="AlphaFoldDB" id="A0A1V3A1Y5"/>
<evidence type="ECO:0000313" key="3">
    <source>
        <dbReference type="EMBL" id="OOC11309.1"/>
    </source>
</evidence>
<dbReference type="SUPFAM" id="SSF53474">
    <property type="entry name" value="alpha/beta-Hydrolases"/>
    <property type="match status" value="1"/>
</dbReference>
<dbReference type="InterPro" id="IPR029058">
    <property type="entry name" value="AB_hydrolase_fold"/>
</dbReference>
<dbReference type="Proteomes" id="UP000189177">
    <property type="component" value="Unassembled WGS sequence"/>
</dbReference>
<dbReference type="EMBL" id="MUZR01000004">
    <property type="protein sequence ID" value="OOC11309.1"/>
    <property type="molecule type" value="Genomic_DNA"/>
</dbReference>
<evidence type="ECO:0000313" key="4">
    <source>
        <dbReference type="Proteomes" id="UP000189177"/>
    </source>
</evidence>
<keyword evidence="3" id="KW-0378">Hydrolase</keyword>
<feature type="domain" description="Dienelactone hydrolase" evidence="2">
    <location>
        <begin position="40"/>
        <end position="260"/>
    </location>
</feature>
<evidence type="ECO:0000256" key="1">
    <source>
        <dbReference type="SAM" id="SignalP"/>
    </source>
</evidence>
<dbReference type="InterPro" id="IPR050261">
    <property type="entry name" value="FrsA_esterase"/>
</dbReference>
<accession>A0A1V3A1Y5</accession>
<evidence type="ECO:0000259" key="2">
    <source>
        <dbReference type="Pfam" id="PF01738"/>
    </source>
</evidence>
<dbReference type="PANTHER" id="PTHR22946">
    <property type="entry name" value="DIENELACTONE HYDROLASE DOMAIN-CONTAINING PROTEIN-RELATED"/>
    <property type="match status" value="1"/>
</dbReference>
<keyword evidence="4" id="KW-1185">Reference proteome</keyword>
<protein>
    <submittedName>
        <fullName evidence="3">Dienelactone hydrolase</fullName>
    </submittedName>
</protein>
<name>A0A1V3A1Y5_9GAMM</name>
<proteinExistence type="predicted"/>
<organism evidence="3 4">
    <name type="scientific">Thioalkalivibrio halophilus</name>
    <dbReference type="NCBI Taxonomy" id="252474"/>
    <lineage>
        <taxon>Bacteria</taxon>
        <taxon>Pseudomonadati</taxon>
        <taxon>Pseudomonadota</taxon>
        <taxon>Gammaproteobacteria</taxon>
        <taxon>Chromatiales</taxon>
        <taxon>Ectothiorhodospiraceae</taxon>
        <taxon>Thioalkalivibrio</taxon>
    </lineage>
</organism>
<gene>
    <name evidence="3" type="ORF">B1A74_01450</name>
</gene>
<keyword evidence="1" id="KW-0732">Signal</keyword>
<dbReference type="InterPro" id="IPR002925">
    <property type="entry name" value="Dienelactn_hydro"/>
</dbReference>
<dbReference type="PANTHER" id="PTHR22946:SF0">
    <property type="entry name" value="DIENELACTONE HYDROLASE DOMAIN-CONTAINING PROTEIN"/>
    <property type="match status" value="1"/>
</dbReference>
<dbReference type="OrthoDB" id="9787933at2"/>